<evidence type="ECO:0000259" key="3">
    <source>
        <dbReference type="Pfam" id="PF00501"/>
    </source>
</evidence>
<evidence type="ECO:0000256" key="1">
    <source>
        <dbReference type="ARBA" id="ARBA00006432"/>
    </source>
</evidence>
<dbReference type="EMBL" id="BAAAYL010000001">
    <property type="protein sequence ID" value="GAA3379449.1"/>
    <property type="molecule type" value="Genomic_DNA"/>
</dbReference>
<proteinExistence type="inferred from homology"/>
<dbReference type="Pfam" id="PF00501">
    <property type="entry name" value="AMP-binding"/>
    <property type="match status" value="1"/>
</dbReference>
<accession>A0ABP6SMI4</accession>
<organism evidence="5 6">
    <name type="scientific">Streptomyces sannanensis</name>
    <dbReference type="NCBI Taxonomy" id="285536"/>
    <lineage>
        <taxon>Bacteria</taxon>
        <taxon>Bacillati</taxon>
        <taxon>Actinomycetota</taxon>
        <taxon>Actinomycetes</taxon>
        <taxon>Kitasatosporales</taxon>
        <taxon>Streptomycetaceae</taxon>
        <taxon>Streptomyces</taxon>
    </lineage>
</organism>
<dbReference type="Gene3D" id="3.40.50.12780">
    <property type="entry name" value="N-terminal domain of ligase-like"/>
    <property type="match status" value="1"/>
</dbReference>
<comment type="caution">
    <text evidence="5">The sequence shown here is derived from an EMBL/GenBank/DDBJ whole genome shotgun (WGS) entry which is preliminary data.</text>
</comment>
<keyword evidence="2 5" id="KW-0436">Ligase</keyword>
<dbReference type="PROSITE" id="PS00455">
    <property type="entry name" value="AMP_BINDING"/>
    <property type="match status" value="1"/>
</dbReference>
<dbReference type="CDD" id="cd04433">
    <property type="entry name" value="AFD_class_I"/>
    <property type="match status" value="1"/>
</dbReference>
<feature type="domain" description="AMP-binding enzyme C-terminal" evidence="4">
    <location>
        <begin position="420"/>
        <end position="494"/>
    </location>
</feature>
<dbReference type="SUPFAM" id="SSF56801">
    <property type="entry name" value="Acetyl-CoA synthetase-like"/>
    <property type="match status" value="1"/>
</dbReference>
<dbReference type="RefSeq" id="WP_345044015.1">
    <property type="nucleotide sequence ID" value="NZ_BAAAYL010000001.1"/>
</dbReference>
<dbReference type="PANTHER" id="PTHR43201">
    <property type="entry name" value="ACYL-COA SYNTHETASE"/>
    <property type="match status" value="1"/>
</dbReference>
<gene>
    <name evidence="5" type="ORF">GCM10020367_63020</name>
</gene>
<dbReference type="Pfam" id="PF13193">
    <property type="entry name" value="AMP-binding_C"/>
    <property type="match status" value="1"/>
</dbReference>
<evidence type="ECO:0000313" key="6">
    <source>
        <dbReference type="Proteomes" id="UP001499990"/>
    </source>
</evidence>
<evidence type="ECO:0000259" key="4">
    <source>
        <dbReference type="Pfam" id="PF13193"/>
    </source>
</evidence>
<dbReference type="GO" id="GO:0016874">
    <property type="term" value="F:ligase activity"/>
    <property type="evidence" value="ECO:0007669"/>
    <property type="project" value="UniProtKB-KW"/>
</dbReference>
<dbReference type="InterPro" id="IPR000873">
    <property type="entry name" value="AMP-dep_synth/lig_dom"/>
</dbReference>
<evidence type="ECO:0000256" key="2">
    <source>
        <dbReference type="ARBA" id="ARBA00022598"/>
    </source>
</evidence>
<sequence length="538" mass="56956">MAPPDTPTGARWDFDPTLRLDALLVDACRRFGGSEAMSDGGTSMSFDQLLFSATGTRAVLAAAGIGPGSAVAVIVANRPGDIARQLGVWLAGATVVPLNQALPPIAVERVLRRSGARWILSTEDMLPSDWVPSPKRTMCLSGGLHAVTSEDDHSVSPVRADTALVAFSSGSTGEPKAIELSHAALANKLLAIQEMLRFGLGQRALHVLQLNFTFGQWTTLLTLLTGGVLEMMPTFSPRLVNERLAQGGIDRLTVVPTMLRMLLSTGTARPNESVAEHGGTGPALWVTGGEPLSPGLSRKIRHSYPNSAIADVYGLSETSTSDLVLLDEGHYEGAGAFGTVCPGVMCRIDALPGEAGEIQLKTPFLMSGYLGQEEATHDAVRDGWFRTGDLGRIGADGRIELIGRAKTLISRGAVKVSPLEIEAVYGGNPEWVDCLAVGVPDEVLGEQIHLVLAASGSSFDIDDLRAWGRGRLEPGKVPDEFHLVDELPLGETGKVDRRAAALIVESLLGKTGKYGPGSCSGTVLRDVRIPSPPRSDDR</sequence>
<feature type="domain" description="AMP-dependent synthetase/ligase" evidence="3">
    <location>
        <begin position="26"/>
        <end position="370"/>
    </location>
</feature>
<dbReference type="InterPro" id="IPR042099">
    <property type="entry name" value="ANL_N_sf"/>
</dbReference>
<dbReference type="Gene3D" id="3.30.300.30">
    <property type="match status" value="1"/>
</dbReference>
<comment type="similarity">
    <text evidence="1">Belongs to the ATP-dependent AMP-binding enzyme family.</text>
</comment>
<dbReference type="PANTHER" id="PTHR43201:SF5">
    <property type="entry name" value="MEDIUM-CHAIN ACYL-COA LIGASE ACSF2, MITOCHONDRIAL"/>
    <property type="match status" value="1"/>
</dbReference>
<dbReference type="InterPro" id="IPR020845">
    <property type="entry name" value="AMP-binding_CS"/>
</dbReference>
<evidence type="ECO:0000313" key="5">
    <source>
        <dbReference type="EMBL" id="GAA3379449.1"/>
    </source>
</evidence>
<dbReference type="InterPro" id="IPR045851">
    <property type="entry name" value="AMP-bd_C_sf"/>
</dbReference>
<protein>
    <submittedName>
        <fullName evidence="5">Long-chain fatty acid--CoA ligase</fullName>
    </submittedName>
</protein>
<keyword evidence="6" id="KW-1185">Reference proteome</keyword>
<dbReference type="Proteomes" id="UP001499990">
    <property type="component" value="Unassembled WGS sequence"/>
</dbReference>
<name>A0ABP6SMI4_9ACTN</name>
<dbReference type="InterPro" id="IPR025110">
    <property type="entry name" value="AMP-bd_C"/>
</dbReference>
<reference evidence="6" key="1">
    <citation type="journal article" date="2019" name="Int. J. Syst. Evol. Microbiol.">
        <title>The Global Catalogue of Microorganisms (GCM) 10K type strain sequencing project: providing services to taxonomists for standard genome sequencing and annotation.</title>
        <authorList>
            <consortium name="The Broad Institute Genomics Platform"/>
            <consortium name="The Broad Institute Genome Sequencing Center for Infectious Disease"/>
            <person name="Wu L."/>
            <person name="Ma J."/>
        </authorList>
    </citation>
    <scope>NUCLEOTIDE SEQUENCE [LARGE SCALE GENOMIC DNA]</scope>
    <source>
        <strain evidence="6">JCM 9651</strain>
    </source>
</reference>